<organism evidence="2">
    <name type="scientific">Aspergillus niger</name>
    <dbReference type="NCBI Taxonomy" id="5061"/>
    <lineage>
        <taxon>Eukaryota</taxon>
        <taxon>Fungi</taxon>
        <taxon>Dikarya</taxon>
        <taxon>Ascomycota</taxon>
        <taxon>Pezizomycotina</taxon>
        <taxon>Eurotiomycetes</taxon>
        <taxon>Eurotiomycetidae</taxon>
        <taxon>Eurotiales</taxon>
        <taxon>Aspergillaceae</taxon>
        <taxon>Aspergillus</taxon>
        <taxon>Aspergillus subgen. Circumdati</taxon>
    </lineage>
</organism>
<reference evidence="2" key="1">
    <citation type="submission" date="2025-02" db="EMBL/GenBank/DDBJ databases">
        <authorList>
            <consortium name="NCBI Genome Project"/>
        </authorList>
    </citation>
    <scope>NUCLEOTIDE SEQUENCE</scope>
</reference>
<dbReference type="AlphaFoldDB" id="A0AAJ8C1I7"/>
<sequence>MSPLPAADHQASSQGCSTSCATTKSYFYSGIYA</sequence>
<feature type="compositionally biased region" description="Polar residues" evidence="1">
    <location>
        <begin position="10"/>
        <end position="20"/>
    </location>
</feature>
<dbReference type="KEGG" id="ang:An11g00850"/>
<dbReference type="VEuPathDB" id="FungiDB:An11g00850"/>
<name>A0AAJ8C1I7_ASPNG</name>
<dbReference type="GeneID" id="84592175"/>
<reference evidence="2" key="2">
    <citation type="submission" date="2025-08" db="UniProtKB">
        <authorList>
            <consortium name="RefSeq"/>
        </authorList>
    </citation>
    <scope>IDENTIFICATION</scope>
</reference>
<accession>A0AAJ8C1I7</accession>
<dbReference type="RefSeq" id="XP_059606301.1">
    <property type="nucleotide sequence ID" value="XM_059750028.1"/>
</dbReference>
<evidence type="ECO:0000256" key="1">
    <source>
        <dbReference type="SAM" id="MobiDB-lite"/>
    </source>
</evidence>
<feature type="region of interest" description="Disordered" evidence="1">
    <location>
        <begin position="1"/>
        <end position="20"/>
    </location>
</feature>
<gene>
    <name evidence="2" type="ORF">An11g00850</name>
</gene>
<protein>
    <submittedName>
        <fullName evidence="2">Uncharacterized protein</fullName>
    </submittedName>
</protein>
<proteinExistence type="predicted"/>
<evidence type="ECO:0000313" key="2">
    <source>
        <dbReference type="RefSeq" id="XP_059606301.1"/>
    </source>
</evidence>